<dbReference type="InterPro" id="IPR029044">
    <property type="entry name" value="Nucleotide-diphossugar_trans"/>
</dbReference>
<dbReference type="InterPro" id="IPR001173">
    <property type="entry name" value="Glyco_trans_2-like"/>
</dbReference>
<dbReference type="GO" id="GO:0016740">
    <property type="term" value="F:transferase activity"/>
    <property type="evidence" value="ECO:0007669"/>
    <property type="project" value="UniProtKB-KW"/>
</dbReference>
<dbReference type="OrthoDB" id="9802649at2"/>
<reference evidence="2 3" key="1">
    <citation type="submission" date="2018-11" db="EMBL/GenBank/DDBJ databases">
        <title>Paraburkholderia sp. DHOA04, isolated from soil.</title>
        <authorList>
            <person name="Gao Z.-H."/>
            <person name="Qiu L.-H."/>
            <person name="Fu J.-C."/>
        </authorList>
    </citation>
    <scope>NUCLEOTIDE SEQUENCE [LARGE SCALE GENOMIC DNA]</scope>
    <source>
        <strain evidence="2 3">DHOA04</strain>
    </source>
</reference>
<dbReference type="AlphaFoldDB" id="A0A3N6PX04"/>
<keyword evidence="3" id="KW-1185">Reference proteome</keyword>
<keyword evidence="2" id="KW-0808">Transferase</keyword>
<dbReference type="Proteomes" id="UP000272778">
    <property type="component" value="Unassembled WGS sequence"/>
</dbReference>
<dbReference type="PANTHER" id="PTHR43685:SF2">
    <property type="entry name" value="GLYCOSYLTRANSFERASE 2-LIKE DOMAIN-CONTAINING PROTEIN"/>
    <property type="match status" value="1"/>
</dbReference>
<dbReference type="Pfam" id="PF00535">
    <property type="entry name" value="Glycos_transf_2"/>
    <property type="match status" value="1"/>
</dbReference>
<feature type="domain" description="Glycosyltransferase 2-like" evidence="1">
    <location>
        <begin position="34"/>
        <end position="201"/>
    </location>
</feature>
<name>A0A3N6PX04_9BURK</name>
<dbReference type="EMBL" id="RQIS01000013">
    <property type="protein sequence ID" value="RQH04476.1"/>
    <property type="molecule type" value="Genomic_DNA"/>
</dbReference>
<gene>
    <name evidence="2" type="ORF">D1Y85_18645</name>
</gene>
<protein>
    <submittedName>
        <fullName evidence="2">Glycosyltransferase family 2 protein</fullName>
    </submittedName>
</protein>
<dbReference type="Gene3D" id="3.90.550.10">
    <property type="entry name" value="Spore Coat Polysaccharide Biosynthesis Protein SpsA, Chain A"/>
    <property type="match status" value="1"/>
</dbReference>
<evidence type="ECO:0000313" key="3">
    <source>
        <dbReference type="Proteomes" id="UP000272778"/>
    </source>
</evidence>
<proteinExistence type="predicted"/>
<dbReference type="InterPro" id="IPR050834">
    <property type="entry name" value="Glycosyltransf_2"/>
</dbReference>
<organism evidence="2 3">
    <name type="scientific">Paraburkholderia dinghuensis</name>
    <dbReference type="NCBI Taxonomy" id="2305225"/>
    <lineage>
        <taxon>Bacteria</taxon>
        <taxon>Pseudomonadati</taxon>
        <taxon>Pseudomonadota</taxon>
        <taxon>Betaproteobacteria</taxon>
        <taxon>Burkholderiales</taxon>
        <taxon>Burkholderiaceae</taxon>
        <taxon>Paraburkholderia</taxon>
    </lineage>
</organism>
<dbReference type="PANTHER" id="PTHR43685">
    <property type="entry name" value="GLYCOSYLTRANSFERASE"/>
    <property type="match status" value="1"/>
</dbReference>
<comment type="caution">
    <text evidence="2">The sequence shown here is derived from an EMBL/GenBank/DDBJ whole genome shotgun (WGS) entry which is preliminary data.</text>
</comment>
<dbReference type="SUPFAM" id="SSF53448">
    <property type="entry name" value="Nucleotide-diphospho-sugar transferases"/>
    <property type="match status" value="1"/>
</dbReference>
<evidence type="ECO:0000313" key="2">
    <source>
        <dbReference type="EMBL" id="RQH04476.1"/>
    </source>
</evidence>
<evidence type="ECO:0000259" key="1">
    <source>
        <dbReference type="Pfam" id="PF00535"/>
    </source>
</evidence>
<accession>A0A3N6PX04</accession>
<sequence length="225" mass="24905">MACLSPGVCHRHPNDRCLIEEKRKDGDQLKPKASLLLLTYNQEAIVKEAALACLSQDYEPLEIVFSDDASTDGTFAMLEEIARSYEGPHNLVVRRNPKNAGIGQHYNEAIAASTGELIITAAGDDISEPDRVRRLIEAWESAGRAPDLLSSHFTIIDSNGRKWDKVETHDLGRASLSSWTKGHPFTVGATHAFTRRLFDEYGPLGADVWYEDPVIMLRALMSGGR</sequence>